<evidence type="ECO:0000313" key="6">
    <source>
        <dbReference type="Proteomes" id="UP000606008"/>
    </source>
</evidence>
<keyword evidence="6" id="KW-1185">Reference proteome</keyword>
<dbReference type="InterPro" id="IPR010998">
    <property type="entry name" value="Integrase_recombinase_N"/>
</dbReference>
<comment type="caution">
    <text evidence="5">The sequence shown here is derived from an EMBL/GenBank/DDBJ whole genome shotgun (WGS) entry which is preliminary data.</text>
</comment>
<keyword evidence="3" id="KW-0233">DNA recombination</keyword>
<dbReference type="Gene3D" id="1.10.150.130">
    <property type="match status" value="1"/>
</dbReference>
<dbReference type="InterPro" id="IPR002104">
    <property type="entry name" value="Integrase_catalytic"/>
</dbReference>
<protein>
    <submittedName>
        <fullName evidence="5">Site-specific integrase</fullName>
    </submittedName>
</protein>
<dbReference type="Gene3D" id="1.10.443.10">
    <property type="entry name" value="Intergrase catalytic core"/>
    <property type="match status" value="1"/>
</dbReference>
<dbReference type="EMBL" id="WAEL01000001">
    <property type="protein sequence ID" value="NID08933.1"/>
    <property type="molecule type" value="Genomic_DNA"/>
</dbReference>
<dbReference type="Pfam" id="PF13102">
    <property type="entry name" value="Phage_int_SAM_5"/>
    <property type="match status" value="1"/>
</dbReference>
<dbReference type="InterPro" id="IPR013762">
    <property type="entry name" value="Integrase-like_cat_sf"/>
</dbReference>
<dbReference type="PANTHER" id="PTHR30349:SF64">
    <property type="entry name" value="PROPHAGE INTEGRASE INTD-RELATED"/>
    <property type="match status" value="1"/>
</dbReference>
<keyword evidence="2" id="KW-0238">DNA-binding</keyword>
<dbReference type="PANTHER" id="PTHR30349">
    <property type="entry name" value="PHAGE INTEGRASE-RELATED"/>
    <property type="match status" value="1"/>
</dbReference>
<reference evidence="5" key="1">
    <citation type="submission" date="2024-05" db="EMBL/GenBank/DDBJ databases">
        <authorList>
            <person name="Jung D.-H."/>
        </authorList>
    </citation>
    <scope>NUCLEOTIDE SEQUENCE</scope>
    <source>
        <strain evidence="5">JA-25</strain>
    </source>
</reference>
<evidence type="ECO:0000256" key="3">
    <source>
        <dbReference type="ARBA" id="ARBA00023172"/>
    </source>
</evidence>
<evidence type="ECO:0000256" key="2">
    <source>
        <dbReference type="ARBA" id="ARBA00023125"/>
    </source>
</evidence>
<proteinExistence type="inferred from homology"/>
<dbReference type="Proteomes" id="UP000606008">
    <property type="component" value="Unassembled WGS sequence"/>
</dbReference>
<gene>
    <name evidence="5" type="ORF">F7231_02005</name>
</gene>
<feature type="domain" description="Tyr recombinase" evidence="4">
    <location>
        <begin position="234"/>
        <end position="411"/>
    </location>
</feature>
<dbReference type="PROSITE" id="PS51898">
    <property type="entry name" value="TYR_RECOMBINASE"/>
    <property type="match status" value="1"/>
</dbReference>
<dbReference type="CDD" id="cd01185">
    <property type="entry name" value="INTN1_C_like"/>
    <property type="match status" value="1"/>
</dbReference>
<dbReference type="InterPro" id="IPR025269">
    <property type="entry name" value="SAM-like_dom"/>
</dbReference>
<evidence type="ECO:0000259" key="4">
    <source>
        <dbReference type="PROSITE" id="PS51898"/>
    </source>
</evidence>
<organism evidence="5 6">
    <name type="scientific">Fibrivirga algicola</name>
    <dbReference type="NCBI Taxonomy" id="2950420"/>
    <lineage>
        <taxon>Bacteria</taxon>
        <taxon>Pseudomonadati</taxon>
        <taxon>Bacteroidota</taxon>
        <taxon>Cytophagia</taxon>
        <taxon>Cytophagales</taxon>
        <taxon>Spirosomataceae</taxon>
        <taxon>Fibrivirga</taxon>
    </lineage>
</organism>
<evidence type="ECO:0000313" key="5">
    <source>
        <dbReference type="EMBL" id="NID08933.1"/>
    </source>
</evidence>
<sequence>MVSPIPFTMAYSTTTKQERIKPFRVICWRRKQAENAQGFAPIMFEIKFNGQSKTVHSGMTCKVDELSTKDFSIVGNVPATQLLQSMKSNFEQAFSKVSLSGEVIDLSRLADMVMEQAGYTEKTPMFRELLTQLVDRYRQQTGKGTTKGTLKAIVTAQYRLLDYLRDTGKLNLRLGEIKPVFVPDVMAYMKGRNYSQNYANKVIRVAMQVLNLAEDSEHIPRNPLRNVRLKHERVNIVYLDEIEIEQLRAYQFHNDTFDLVRDGFMFQIYTGLAYTDLHNVTKDCITVIDGMTCLRIKRAKTQAPCIIPLLPPALALIEKYKKWGYCEFHGKLIPLISNQKMNSYLKEIAGICGISKHLTTHVGRKSAATFLVNNGITPVALQSILGHSSFTTTAKHYAVTMDRTVVREMGDLSKRKFAMT</sequence>
<dbReference type="InterPro" id="IPR050090">
    <property type="entry name" value="Tyrosine_recombinase_XerCD"/>
</dbReference>
<comment type="similarity">
    <text evidence="1">Belongs to the 'phage' integrase family.</text>
</comment>
<evidence type="ECO:0000256" key="1">
    <source>
        <dbReference type="ARBA" id="ARBA00008857"/>
    </source>
</evidence>
<dbReference type="InterPro" id="IPR011010">
    <property type="entry name" value="DNA_brk_join_enz"/>
</dbReference>
<name>A0ABX0QAS6_9BACT</name>
<dbReference type="Pfam" id="PF00589">
    <property type="entry name" value="Phage_integrase"/>
    <property type="match status" value="1"/>
</dbReference>
<dbReference type="SUPFAM" id="SSF56349">
    <property type="entry name" value="DNA breaking-rejoining enzymes"/>
    <property type="match status" value="1"/>
</dbReference>
<accession>A0ABX0QAS6</accession>